<dbReference type="Proteomes" id="UP001469553">
    <property type="component" value="Unassembled WGS sequence"/>
</dbReference>
<keyword evidence="2" id="KW-1185">Reference proteome</keyword>
<protein>
    <submittedName>
        <fullName evidence="1">Uncharacterized protein</fullName>
    </submittedName>
</protein>
<name>A0ABV0Y931_9TELE</name>
<gene>
    <name evidence="1" type="ORF">AMECASPLE_039147</name>
</gene>
<accession>A0ABV0Y931</accession>
<comment type="caution">
    <text evidence="1">The sequence shown here is derived from an EMBL/GenBank/DDBJ whole genome shotgun (WGS) entry which is preliminary data.</text>
</comment>
<organism evidence="1 2">
    <name type="scientific">Ameca splendens</name>
    <dbReference type="NCBI Taxonomy" id="208324"/>
    <lineage>
        <taxon>Eukaryota</taxon>
        <taxon>Metazoa</taxon>
        <taxon>Chordata</taxon>
        <taxon>Craniata</taxon>
        <taxon>Vertebrata</taxon>
        <taxon>Euteleostomi</taxon>
        <taxon>Actinopterygii</taxon>
        <taxon>Neopterygii</taxon>
        <taxon>Teleostei</taxon>
        <taxon>Neoteleostei</taxon>
        <taxon>Acanthomorphata</taxon>
        <taxon>Ovalentaria</taxon>
        <taxon>Atherinomorphae</taxon>
        <taxon>Cyprinodontiformes</taxon>
        <taxon>Goodeidae</taxon>
        <taxon>Ameca</taxon>
    </lineage>
</organism>
<reference evidence="1 2" key="1">
    <citation type="submission" date="2021-06" db="EMBL/GenBank/DDBJ databases">
        <authorList>
            <person name="Palmer J.M."/>
        </authorList>
    </citation>
    <scope>NUCLEOTIDE SEQUENCE [LARGE SCALE GENOMIC DNA]</scope>
    <source>
        <strain evidence="1 2">AS_MEX2019</strain>
        <tissue evidence="1">Muscle</tissue>
    </source>
</reference>
<evidence type="ECO:0000313" key="1">
    <source>
        <dbReference type="EMBL" id="MEQ2290026.1"/>
    </source>
</evidence>
<sequence>MPSCVHVQGATLQHCGHSRSRTCLCCMVRPGQLKADHLQLLRLAATLVPFSPHMDNRTSLISPPGNLFLSTVHLAPVKPVKG</sequence>
<proteinExistence type="predicted"/>
<evidence type="ECO:0000313" key="2">
    <source>
        <dbReference type="Proteomes" id="UP001469553"/>
    </source>
</evidence>
<dbReference type="EMBL" id="JAHRIP010026652">
    <property type="protein sequence ID" value="MEQ2290026.1"/>
    <property type="molecule type" value="Genomic_DNA"/>
</dbReference>